<organism evidence="2 3">
    <name type="scientific">Aphanomyces astaci</name>
    <name type="common">Crayfish plague agent</name>
    <dbReference type="NCBI Taxonomy" id="112090"/>
    <lineage>
        <taxon>Eukaryota</taxon>
        <taxon>Sar</taxon>
        <taxon>Stramenopiles</taxon>
        <taxon>Oomycota</taxon>
        <taxon>Saprolegniomycetes</taxon>
        <taxon>Saprolegniales</taxon>
        <taxon>Verrucalvaceae</taxon>
        <taxon>Aphanomyces</taxon>
    </lineage>
</organism>
<dbReference type="VEuPathDB" id="FungiDB:H257_11842"/>
<feature type="compositionally biased region" description="Polar residues" evidence="1">
    <location>
        <begin position="13"/>
        <end position="39"/>
    </location>
</feature>
<gene>
    <name evidence="2" type="ORF">AaE_008277</name>
</gene>
<name>A0A6A5ADV0_APHAT</name>
<proteinExistence type="predicted"/>
<sequence>MEVRYEERRDNGIGSSRASQQWLASLSQPPPSTTTAASSQRDENPTWLREPPSHLAPAPLALTASSTVVLVPNPKQHALPEQQTHRIL</sequence>
<evidence type="ECO:0000313" key="3">
    <source>
        <dbReference type="Proteomes" id="UP000469452"/>
    </source>
</evidence>
<accession>A0A6A5ADV0</accession>
<dbReference type="EMBL" id="VJMI01014095">
    <property type="protein sequence ID" value="KAF0746074.1"/>
    <property type="molecule type" value="Genomic_DNA"/>
</dbReference>
<reference evidence="2 3" key="1">
    <citation type="submission" date="2019-06" db="EMBL/GenBank/DDBJ databases">
        <title>Genomics analysis of Aphanomyces spp. identifies a new class of oomycete effector associated with host adaptation.</title>
        <authorList>
            <person name="Gaulin E."/>
        </authorList>
    </citation>
    <scope>NUCLEOTIDE SEQUENCE [LARGE SCALE GENOMIC DNA]</scope>
    <source>
        <strain evidence="2 3">E</strain>
    </source>
</reference>
<dbReference type="Proteomes" id="UP000469452">
    <property type="component" value="Unassembled WGS sequence"/>
</dbReference>
<feature type="compositionally biased region" description="Basic and acidic residues" evidence="1">
    <location>
        <begin position="1"/>
        <end position="11"/>
    </location>
</feature>
<evidence type="ECO:0000256" key="1">
    <source>
        <dbReference type="SAM" id="MobiDB-lite"/>
    </source>
</evidence>
<feature type="region of interest" description="Disordered" evidence="1">
    <location>
        <begin position="1"/>
        <end position="57"/>
    </location>
</feature>
<dbReference type="AlphaFoldDB" id="A0A6A5ADV0"/>
<protein>
    <submittedName>
        <fullName evidence="2">Uncharacterized protein</fullName>
    </submittedName>
</protein>
<feature type="non-terminal residue" evidence="2">
    <location>
        <position position="88"/>
    </location>
</feature>
<evidence type="ECO:0000313" key="2">
    <source>
        <dbReference type="EMBL" id="KAF0746074.1"/>
    </source>
</evidence>
<comment type="caution">
    <text evidence="2">The sequence shown here is derived from an EMBL/GenBank/DDBJ whole genome shotgun (WGS) entry which is preliminary data.</text>
</comment>